<comment type="caution">
    <text evidence="6">The sequence shown here is derived from an EMBL/GenBank/DDBJ whole genome shotgun (WGS) entry which is preliminary data.</text>
</comment>
<evidence type="ECO:0000256" key="3">
    <source>
        <dbReference type="ARBA" id="ARBA00022833"/>
    </source>
</evidence>
<evidence type="ECO:0000259" key="5">
    <source>
        <dbReference type="PROSITE" id="PS51891"/>
    </source>
</evidence>
<evidence type="ECO:0000313" key="7">
    <source>
        <dbReference type="Proteomes" id="UP000292702"/>
    </source>
</evidence>
<dbReference type="GO" id="GO:0046872">
    <property type="term" value="F:metal ion binding"/>
    <property type="evidence" value="ECO:0007669"/>
    <property type="project" value="UniProtKB-KW"/>
</dbReference>
<dbReference type="PANTHER" id="PTHR33337:SF30">
    <property type="entry name" value="DUF636 DOMAIN PROTEIN (AFU_ORTHOLOGUE AFUA_1G03180)"/>
    <property type="match status" value="1"/>
</dbReference>
<dbReference type="InterPro" id="IPR011057">
    <property type="entry name" value="Mss4-like_sf"/>
</dbReference>
<reference evidence="6 7" key="1">
    <citation type="submission" date="2018-11" db="EMBL/GenBank/DDBJ databases">
        <title>Genome assembly of Steccherinum ochraceum LE-BIN_3174, the white-rot fungus of the Steccherinaceae family (The Residual Polyporoid clade, Polyporales, Basidiomycota).</title>
        <authorList>
            <person name="Fedorova T.V."/>
            <person name="Glazunova O.A."/>
            <person name="Landesman E.O."/>
            <person name="Moiseenko K.V."/>
            <person name="Psurtseva N.V."/>
            <person name="Savinova O.S."/>
            <person name="Shakhova N.V."/>
            <person name="Tyazhelova T.V."/>
            <person name="Vasina D.V."/>
        </authorList>
    </citation>
    <scope>NUCLEOTIDE SEQUENCE [LARGE SCALE GENOMIC DNA]</scope>
    <source>
        <strain evidence="6 7">LE-BIN_3174</strain>
    </source>
</reference>
<dbReference type="EMBL" id="RWJN01000140">
    <property type="protein sequence ID" value="TCD66313.1"/>
    <property type="molecule type" value="Genomic_DNA"/>
</dbReference>
<dbReference type="GO" id="GO:0016846">
    <property type="term" value="F:carbon-sulfur lyase activity"/>
    <property type="evidence" value="ECO:0007669"/>
    <property type="project" value="InterPro"/>
</dbReference>
<evidence type="ECO:0000256" key="1">
    <source>
        <dbReference type="ARBA" id="ARBA00005495"/>
    </source>
</evidence>
<dbReference type="Pfam" id="PF04828">
    <property type="entry name" value="GFA"/>
    <property type="match status" value="1"/>
</dbReference>
<name>A0A4R0RHP1_9APHY</name>
<comment type="similarity">
    <text evidence="1">Belongs to the Gfa family.</text>
</comment>
<evidence type="ECO:0000313" key="6">
    <source>
        <dbReference type="EMBL" id="TCD66313.1"/>
    </source>
</evidence>
<organism evidence="6 7">
    <name type="scientific">Steccherinum ochraceum</name>
    <dbReference type="NCBI Taxonomy" id="92696"/>
    <lineage>
        <taxon>Eukaryota</taxon>
        <taxon>Fungi</taxon>
        <taxon>Dikarya</taxon>
        <taxon>Basidiomycota</taxon>
        <taxon>Agaricomycotina</taxon>
        <taxon>Agaricomycetes</taxon>
        <taxon>Polyporales</taxon>
        <taxon>Steccherinaceae</taxon>
        <taxon>Steccherinum</taxon>
    </lineage>
</organism>
<proteinExistence type="inferred from homology"/>
<keyword evidence="7" id="KW-1185">Reference proteome</keyword>
<sequence length="162" mass="17561">MPKPFHGTCLCGEVGFEVNGDPITVSTCHCLNCRKYTGTAFTTNVVFPSGSAKITNGQPFVSTYYDGAQDSKNPLTRIFCSRCSSPLYNLGGNSGKTCAVFYSALDDFDILADPHESEQGTGQRETVKKDVVPSVEYYTKDRISWVAPVPGAEQAKTKPGRD</sequence>
<keyword evidence="2" id="KW-0479">Metal-binding</keyword>
<feature type="domain" description="CENP-V/GFA" evidence="5">
    <location>
        <begin position="5"/>
        <end position="116"/>
    </location>
</feature>
<dbReference type="Gene3D" id="3.90.1590.10">
    <property type="entry name" value="glutathione-dependent formaldehyde- activating enzyme (gfa)"/>
    <property type="match status" value="1"/>
</dbReference>
<dbReference type="STRING" id="92696.A0A4R0RHP1"/>
<dbReference type="PANTHER" id="PTHR33337">
    <property type="entry name" value="GFA DOMAIN-CONTAINING PROTEIN"/>
    <property type="match status" value="1"/>
</dbReference>
<dbReference type="AlphaFoldDB" id="A0A4R0RHP1"/>
<dbReference type="PROSITE" id="PS51891">
    <property type="entry name" value="CENP_V_GFA"/>
    <property type="match status" value="1"/>
</dbReference>
<keyword evidence="3" id="KW-0862">Zinc</keyword>
<accession>A0A4R0RHP1</accession>
<evidence type="ECO:0000256" key="4">
    <source>
        <dbReference type="ARBA" id="ARBA00023239"/>
    </source>
</evidence>
<protein>
    <recommendedName>
        <fullName evidence="5">CENP-V/GFA domain-containing protein</fullName>
    </recommendedName>
</protein>
<gene>
    <name evidence="6" type="ORF">EIP91_001559</name>
</gene>
<dbReference type="SUPFAM" id="SSF51316">
    <property type="entry name" value="Mss4-like"/>
    <property type="match status" value="1"/>
</dbReference>
<dbReference type="InterPro" id="IPR006913">
    <property type="entry name" value="CENP-V/GFA"/>
</dbReference>
<evidence type="ECO:0000256" key="2">
    <source>
        <dbReference type="ARBA" id="ARBA00022723"/>
    </source>
</evidence>
<dbReference type="Proteomes" id="UP000292702">
    <property type="component" value="Unassembled WGS sequence"/>
</dbReference>
<dbReference type="OrthoDB" id="9985472at2759"/>
<keyword evidence="4" id="KW-0456">Lyase</keyword>